<keyword evidence="7 11" id="KW-1133">Transmembrane helix</keyword>
<dbReference type="Pfam" id="PF00229">
    <property type="entry name" value="TNF"/>
    <property type="match status" value="1"/>
</dbReference>
<dbReference type="Ensembl" id="ENSKMAT00000003446.1">
    <property type="protein sequence ID" value="ENSKMAP00000003382.1"/>
    <property type="gene ID" value="ENSKMAG00000002572.1"/>
</dbReference>
<dbReference type="InterPro" id="IPR006052">
    <property type="entry name" value="TNF_dom"/>
</dbReference>
<comment type="similarity">
    <text evidence="2">Belongs to the tumor necrosis factor family.</text>
</comment>
<dbReference type="GO" id="GO:0042742">
    <property type="term" value="P:defense response to bacterium"/>
    <property type="evidence" value="ECO:0007669"/>
    <property type="project" value="Ensembl"/>
</dbReference>
<feature type="domain" description="THD" evidence="12">
    <location>
        <begin position="97"/>
        <end position="250"/>
    </location>
</feature>
<accession>A0A3Q3ENH3</accession>
<dbReference type="SUPFAM" id="SSF49842">
    <property type="entry name" value="TNF-like"/>
    <property type="match status" value="1"/>
</dbReference>
<dbReference type="PANTHER" id="PTHR11471">
    <property type="entry name" value="TUMOR NECROSIS FACTOR FAMILY MEMBER"/>
    <property type="match status" value="1"/>
</dbReference>
<dbReference type="GeneTree" id="ENSGT01060000248544"/>
<sequence length="250" mass="27485">MMGYAAADGDLEAAAQDRTHVLVEKKSSTGWMWKVLGALVLLALCAGGVRLGLWFWTERAAPTQIHSVPPAPQSFPNPEEKTGSHSTLKQILKTAKAAIHLEGESYKGRGNAKLEWSDNMGQAFAQGGLRLHLNQIIIPETGLYFIYSQASFRVSCSDEAWAERRSTPLSHRIWRFSDSIGSQVSLMSAVRSACQNVPEEGSKSGERCYSAIYLGAVFHLKTGDQLWTETNQLSELETEEGKTFFGAFAL</sequence>
<evidence type="ECO:0000313" key="14">
    <source>
        <dbReference type="Proteomes" id="UP000264800"/>
    </source>
</evidence>
<dbReference type="STRING" id="37003.ENSKMAP00000003382"/>
<dbReference type="PRINTS" id="PR01234">
    <property type="entry name" value="TNECROSISFCT"/>
</dbReference>
<evidence type="ECO:0000256" key="11">
    <source>
        <dbReference type="SAM" id="Phobius"/>
    </source>
</evidence>
<keyword evidence="9" id="KW-1015">Disulfide bond</keyword>
<evidence type="ECO:0000256" key="7">
    <source>
        <dbReference type="ARBA" id="ARBA00022989"/>
    </source>
</evidence>
<dbReference type="InterPro" id="IPR006053">
    <property type="entry name" value="TNF"/>
</dbReference>
<dbReference type="OMA" id="RSACQNV"/>
<evidence type="ECO:0000256" key="5">
    <source>
        <dbReference type="ARBA" id="ARBA00022692"/>
    </source>
</evidence>
<keyword evidence="6" id="KW-0735">Signal-anchor</keyword>
<dbReference type="Proteomes" id="UP000264800">
    <property type="component" value="Unplaced"/>
</dbReference>
<evidence type="ECO:0000256" key="9">
    <source>
        <dbReference type="ARBA" id="ARBA00023157"/>
    </source>
</evidence>
<dbReference type="PANTHER" id="PTHR11471:SF23">
    <property type="entry name" value="TUMOR NECROSIS FACTOR"/>
    <property type="match status" value="1"/>
</dbReference>
<evidence type="ECO:0000259" key="12">
    <source>
        <dbReference type="PROSITE" id="PS50049"/>
    </source>
</evidence>
<dbReference type="CDD" id="cd00184">
    <property type="entry name" value="TNF"/>
    <property type="match status" value="1"/>
</dbReference>
<reference evidence="13" key="2">
    <citation type="submission" date="2025-09" db="UniProtKB">
        <authorList>
            <consortium name="Ensembl"/>
        </authorList>
    </citation>
    <scope>IDENTIFICATION</scope>
</reference>
<evidence type="ECO:0000256" key="1">
    <source>
        <dbReference type="ARBA" id="ARBA00004606"/>
    </source>
</evidence>
<keyword evidence="5 11" id="KW-0812">Transmembrane</keyword>
<keyword evidence="8 11" id="KW-0472">Membrane</keyword>
<feature type="transmembrane region" description="Helical" evidence="11">
    <location>
        <begin position="35"/>
        <end position="56"/>
    </location>
</feature>
<dbReference type="GO" id="GO:0005125">
    <property type="term" value="F:cytokine activity"/>
    <property type="evidence" value="ECO:0007669"/>
    <property type="project" value="UniProtKB-KW"/>
</dbReference>
<evidence type="ECO:0000256" key="4">
    <source>
        <dbReference type="ARBA" id="ARBA00022514"/>
    </source>
</evidence>
<reference evidence="13" key="1">
    <citation type="submission" date="2025-08" db="UniProtKB">
        <authorList>
            <consortium name="Ensembl"/>
        </authorList>
    </citation>
    <scope>IDENTIFICATION</scope>
</reference>
<dbReference type="InterPro" id="IPR008983">
    <property type="entry name" value="Tumour_necrosis_fac-like_dom"/>
</dbReference>
<dbReference type="SMART" id="SM00207">
    <property type="entry name" value="TNF"/>
    <property type="match status" value="1"/>
</dbReference>
<dbReference type="GO" id="GO:0006955">
    <property type="term" value="P:immune response"/>
    <property type="evidence" value="ECO:0007669"/>
    <property type="project" value="Ensembl"/>
</dbReference>
<evidence type="ECO:0000256" key="6">
    <source>
        <dbReference type="ARBA" id="ARBA00022968"/>
    </source>
</evidence>
<protein>
    <recommendedName>
        <fullName evidence="3">Tumor necrosis factor</fullName>
    </recommendedName>
    <alternativeName>
        <fullName evidence="10">TNF-alpha</fullName>
    </alternativeName>
</protein>
<dbReference type="GO" id="GO:0016020">
    <property type="term" value="C:membrane"/>
    <property type="evidence" value="ECO:0007669"/>
    <property type="project" value="UniProtKB-SubCell"/>
</dbReference>
<dbReference type="PROSITE" id="PS50049">
    <property type="entry name" value="THD_2"/>
    <property type="match status" value="1"/>
</dbReference>
<organism evidence="13 14">
    <name type="scientific">Kryptolebias marmoratus</name>
    <name type="common">Mangrove killifish</name>
    <name type="synonym">Rivulus marmoratus</name>
    <dbReference type="NCBI Taxonomy" id="37003"/>
    <lineage>
        <taxon>Eukaryota</taxon>
        <taxon>Metazoa</taxon>
        <taxon>Chordata</taxon>
        <taxon>Craniata</taxon>
        <taxon>Vertebrata</taxon>
        <taxon>Euteleostomi</taxon>
        <taxon>Actinopterygii</taxon>
        <taxon>Neopterygii</taxon>
        <taxon>Teleostei</taxon>
        <taxon>Neoteleostei</taxon>
        <taxon>Acanthomorphata</taxon>
        <taxon>Ovalentaria</taxon>
        <taxon>Atherinomorphae</taxon>
        <taxon>Cyprinodontiformes</taxon>
        <taxon>Rivulidae</taxon>
        <taxon>Kryptolebias</taxon>
    </lineage>
</organism>
<dbReference type="Gene3D" id="2.60.120.40">
    <property type="match status" value="1"/>
</dbReference>
<dbReference type="GO" id="GO:0005164">
    <property type="term" value="F:tumor necrosis factor receptor binding"/>
    <property type="evidence" value="ECO:0007669"/>
    <property type="project" value="InterPro"/>
</dbReference>
<keyword evidence="4" id="KW-0202">Cytokine</keyword>
<dbReference type="AlphaFoldDB" id="A0A3Q3ENH3"/>
<comment type="subcellular location">
    <subcellularLocation>
        <location evidence="1">Membrane</location>
        <topology evidence="1">Single-pass type II membrane protein</topology>
    </subcellularLocation>
</comment>
<keyword evidence="14" id="KW-1185">Reference proteome</keyword>
<proteinExistence type="inferred from homology"/>
<dbReference type="GO" id="GO:0001889">
    <property type="term" value="P:liver development"/>
    <property type="evidence" value="ECO:0007669"/>
    <property type="project" value="Ensembl"/>
</dbReference>
<dbReference type="GO" id="GO:0005615">
    <property type="term" value="C:extracellular space"/>
    <property type="evidence" value="ECO:0007669"/>
    <property type="project" value="UniProtKB-KW"/>
</dbReference>
<evidence type="ECO:0000313" key="13">
    <source>
        <dbReference type="Ensembl" id="ENSKMAP00000003382.1"/>
    </source>
</evidence>
<name>A0A3Q3ENH3_KRYMA</name>
<evidence type="ECO:0000256" key="3">
    <source>
        <dbReference type="ARBA" id="ARBA00013893"/>
    </source>
</evidence>
<evidence type="ECO:0000256" key="2">
    <source>
        <dbReference type="ARBA" id="ARBA00008670"/>
    </source>
</evidence>
<evidence type="ECO:0000256" key="8">
    <source>
        <dbReference type="ARBA" id="ARBA00023136"/>
    </source>
</evidence>
<evidence type="ECO:0000256" key="10">
    <source>
        <dbReference type="ARBA" id="ARBA00029751"/>
    </source>
</evidence>